<evidence type="ECO:0000259" key="3">
    <source>
        <dbReference type="Pfam" id="PF02826"/>
    </source>
</evidence>
<dbReference type="Gene3D" id="3.40.50.720">
    <property type="entry name" value="NAD(P)-binding Rossmann-like Domain"/>
    <property type="match status" value="2"/>
</dbReference>
<dbReference type="GO" id="GO:0051287">
    <property type="term" value="F:NAD binding"/>
    <property type="evidence" value="ECO:0007669"/>
    <property type="project" value="InterPro"/>
</dbReference>
<dbReference type="STRING" id="391735.Veis_3447"/>
<dbReference type="InterPro" id="IPR050223">
    <property type="entry name" value="D-isomer_2-hydroxyacid_DH"/>
</dbReference>
<protein>
    <submittedName>
        <fullName evidence="4">D-isomer specific 2-hydroxyacid dehydrogenase, NAD-binding</fullName>
    </submittedName>
</protein>
<dbReference type="Pfam" id="PF02826">
    <property type="entry name" value="2-Hacid_dh_C"/>
    <property type="match status" value="1"/>
</dbReference>
<proteinExistence type="predicted"/>
<dbReference type="GO" id="GO:0016618">
    <property type="term" value="F:hydroxypyruvate reductase [NAD(P)H] activity"/>
    <property type="evidence" value="ECO:0007669"/>
    <property type="project" value="TreeGrafter"/>
</dbReference>
<dbReference type="eggNOG" id="COG0111">
    <property type="taxonomic scope" value="Bacteria"/>
</dbReference>
<name>A1WNG1_VEREI</name>
<dbReference type="KEGG" id="vei:Veis_3447"/>
<dbReference type="PANTHER" id="PTHR10996:SF178">
    <property type="entry name" value="2-HYDROXYACID DEHYDROGENASE YGL185C-RELATED"/>
    <property type="match status" value="1"/>
</dbReference>
<dbReference type="InterPro" id="IPR036291">
    <property type="entry name" value="NAD(P)-bd_dom_sf"/>
</dbReference>
<evidence type="ECO:0000256" key="2">
    <source>
        <dbReference type="ARBA" id="ARBA00023027"/>
    </source>
</evidence>
<keyword evidence="1" id="KW-0560">Oxidoreductase</keyword>
<evidence type="ECO:0000256" key="1">
    <source>
        <dbReference type="ARBA" id="ARBA00023002"/>
    </source>
</evidence>
<dbReference type="GO" id="GO:0005829">
    <property type="term" value="C:cytosol"/>
    <property type="evidence" value="ECO:0007669"/>
    <property type="project" value="TreeGrafter"/>
</dbReference>
<dbReference type="InterPro" id="IPR006140">
    <property type="entry name" value="D-isomer_DH_NAD-bd"/>
</dbReference>
<feature type="domain" description="D-isomer specific 2-hydroxyacid dehydrogenase NAD-binding" evidence="3">
    <location>
        <begin position="110"/>
        <end position="295"/>
    </location>
</feature>
<evidence type="ECO:0000313" key="5">
    <source>
        <dbReference type="Proteomes" id="UP000000374"/>
    </source>
</evidence>
<dbReference type="EMBL" id="CP000542">
    <property type="protein sequence ID" value="ABM59168.1"/>
    <property type="molecule type" value="Genomic_DNA"/>
</dbReference>
<dbReference type="CDD" id="cd12165">
    <property type="entry name" value="2-Hacid_dh_6"/>
    <property type="match status" value="1"/>
</dbReference>
<organism evidence="4 5">
    <name type="scientific">Verminephrobacter eiseniae (strain EF01-2)</name>
    <dbReference type="NCBI Taxonomy" id="391735"/>
    <lineage>
        <taxon>Bacteria</taxon>
        <taxon>Pseudomonadati</taxon>
        <taxon>Pseudomonadota</taxon>
        <taxon>Betaproteobacteria</taxon>
        <taxon>Burkholderiales</taxon>
        <taxon>Comamonadaceae</taxon>
        <taxon>Verminephrobacter</taxon>
    </lineage>
</organism>
<dbReference type="RefSeq" id="WP_011811160.1">
    <property type="nucleotide sequence ID" value="NC_008786.1"/>
</dbReference>
<dbReference type="GO" id="GO:0030267">
    <property type="term" value="F:glyoxylate reductase (NADPH) activity"/>
    <property type="evidence" value="ECO:0007669"/>
    <property type="project" value="TreeGrafter"/>
</dbReference>
<keyword evidence="2" id="KW-0520">NAD</keyword>
<dbReference type="GeneID" id="76461871"/>
<dbReference type="AlphaFoldDB" id="A1WNG1"/>
<gene>
    <name evidence="4" type="ordered locus">Veis_3447</name>
</gene>
<dbReference type="HOGENOM" id="CLU_019796_1_0_4"/>
<dbReference type="PANTHER" id="PTHR10996">
    <property type="entry name" value="2-HYDROXYACID DEHYDROGENASE-RELATED"/>
    <property type="match status" value="1"/>
</dbReference>
<reference evidence="5" key="1">
    <citation type="submission" date="2006-12" db="EMBL/GenBank/DDBJ databases">
        <title>Complete sequence of chromosome 1 of Verminephrobacter eiseniae EF01-2.</title>
        <authorList>
            <person name="Copeland A."/>
            <person name="Lucas S."/>
            <person name="Lapidus A."/>
            <person name="Barry K."/>
            <person name="Detter J.C."/>
            <person name="Glavina del Rio T."/>
            <person name="Dalin E."/>
            <person name="Tice H."/>
            <person name="Pitluck S."/>
            <person name="Chertkov O."/>
            <person name="Brettin T."/>
            <person name="Bruce D."/>
            <person name="Han C."/>
            <person name="Tapia R."/>
            <person name="Gilna P."/>
            <person name="Schmutz J."/>
            <person name="Larimer F."/>
            <person name="Land M."/>
            <person name="Hauser L."/>
            <person name="Kyrpides N."/>
            <person name="Kim E."/>
            <person name="Stahl D."/>
            <person name="Richardson P."/>
        </authorList>
    </citation>
    <scope>NUCLEOTIDE SEQUENCE [LARGE SCALE GENOMIC DNA]</scope>
    <source>
        <strain evidence="5">EF01-2</strain>
    </source>
</reference>
<evidence type="ECO:0000313" key="4">
    <source>
        <dbReference type="EMBL" id="ABM59168.1"/>
    </source>
</evidence>
<keyword evidence="5" id="KW-1185">Reference proteome</keyword>
<dbReference type="Proteomes" id="UP000000374">
    <property type="component" value="Chromosome"/>
</dbReference>
<dbReference type="SUPFAM" id="SSF51735">
    <property type="entry name" value="NAD(P)-binding Rossmann-fold domains"/>
    <property type="match status" value="1"/>
</dbReference>
<dbReference type="OrthoDB" id="9805416at2"/>
<accession>A1WNG1</accession>
<sequence>MHTIKIAFHGTNAANFRQGFETLIGHLRHPFEIVDLSDTLAAPGERAHYASAEVIVSIRLDRELPGPARVRLFHAPSAGTDAIDQALLPPGAMLCNCFGHEQAIAEYVLAALLQRHVPLAQADADLRRQRWTYWAGRPNALHSELGAQTLGLLGFGHIAQAILARAKAFGMRVTVANRSHVHDQRADQVFTLEQLPAFMASADAIVVSLPLTPQTTGLVGAQALAAMRPEALILNVGRGPVIDEQALFDALSRRRIGGAIIDTWYRYPSAHQPECKPAHLDFESLPNLLMTPHMSGWTAGTVRRRQETMADNIRRWMDGAEPINLVWRSPIGASS</sequence>